<reference evidence="1" key="1">
    <citation type="thesis" date="2020" institute="ProQuest LLC" country="789 East Eisenhower Parkway, Ann Arbor, MI, USA">
        <title>Comparative Genomics and Chromosome Evolution.</title>
        <authorList>
            <person name="Mudd A.B."/>
        </authorList>
    </citation>
    <scope>NUCLEOTIDE SEQUENCE</scope>
    <source>
        <strain evidence="1">Female2</strain>
        <tissue evidence="1">Blood</tissue>
    </source>
</reference>
<accession>A0A8T2IZK8</accession>
<dbReference type="EMBL" id="JAACNH010000006">
    <property type="protein sequence ID" value="KAG8438479.1"/>
    <property type="molecule type" value="Genomic_DNA"/>
</dbReference>
<evidence type="ECO:0000313" key="1">
    <source>
        <dbReference type="EMBL" id="KAG8438479.1"/>
    </source>
</evidence>
<sequence>MQYCASALSYICTAVSGEWSVSILYKCPPSVITWFVTSTNDYRIVIDINLHCRSIWYIDGFINNVAQCVPVLLQTALPRVQK</sequence>
<comment type="caution">
    <text evidence="1">The sequence shown here is derived from an EMBL/GenBank/DDBJ whole genome shotgun (WGS) entry which is preliminary data.</text>
</comment>
<keyword evidence="2" id="KW-1185">Reference proteome</keyword>
<evidence type="ECO:0000313" key="2">
    <source>
        <dbReference type="Proteomes" id="UP000812440"/>
    </source>
</evidence>
<protein>
    <submittedName>
        <fullName evidence="1">Uncharacterized protein</fullName>
    </submittedName>
</protein>
<organism evidence="1 2">
    <name type="scientific">Hymenochirus boettgeri</name>
    <name type="common">Congo dwarf clawed frog</name>
    <dbReference type="NCBI Taxonomy" id="247094"/>
    <lineage>
        <taxon>Eukaryota</taxon>
        <taxon>Metazoa</taxon>
        <taxon>Chordata</taxon>
        <taxon>Craniata</taxon>
        <taxon>Vertebrata</taxon>
        <taxon>Euteleostomi</taxon>
        <taxon>Amphibia</taxon>
        <taxon>Batrachia</taxon>
        <taxon>Anura</taxon>
        <taxon>Pipoidea</taxon>
        <taxon>Pipidae</taxon>
        <taxon>Pipinae</taxon>
        <taxon>Hymenochirus</taxon>
    </lineage>
</organism>
<name>A0A8T2IZK8_9PIPI</name>
<proteinExistence type="predicted"/>
<gene>
    <name evidence="1" type="ORF">GDO86_004882</name>
</gene>
<dbReference type="AlphaFoldDB" id="A0A8T2IZK8"/>
<dbReference type="Proteomes" id="UP000812440">
    <property type="component" value="Chromosome 3"/>
</dbReference>